<keyword evidence="2" id="KW-0812">Transmembrane</keyword>
<reference evidence="3 4" key="1">
    <citation type="submission" date="2017-03" db="EMBL/GenBank/DDBJ databases">
        <authorList>
            <person name="Safronova V.I."/>
            <person name="Sazanova A.L."/>
            <person name="Chirak E.R."/>
        </authorList>
    </citation>
    <scope>NUCLEOTIDE SEQUENCE [LARGE SCALE GENOMIC DNA]</scope>
    <source>
        <strain evidence="3 4">Opo-243</strain>
    </source>
</reference>
<keyword evidence="2" id="KW-0472">Membrane</keyword>
<organism evidence="3 4">
    <name type="scientific">Bradyrhizobium betae</name>
    <dbReference type="NCBI Taxonomy" id="244734"/>
    <lineage>
        <taxon>Bacteria</taxon>
        <taxon>Pseudomonadati</taxon>
        <taxon>Pseudomonadota</taxon>
        <taxon>Alphaproteobacteria</taxon>
        <taxon>Hyphomicrobiales</taxon>
        <taxon>Nitrobacteraceae</taxon>
        <taxon>Bradyrhizobium</taxon>
    </lineage>
</organism>
<comment type="caution">
    <text evidence="3">The sequence shown here is derived from an EMBL/GenBank/DDBJ whole genome shotgun (WGS) entry which is preliminary data.</text>
</comment>
<evidence type="ECO:0000256" key="2">
    <source>
        <dbReference type="SAM" id="Phobius"/>
    </source>
</evidence>
<proteinExistence type="predicted"/>
<name>A0A4Q1UMC6_9BRAD</name>
<feature type="region of interest" description="Disordered" evidence="1">
    <location>
        <begin position="65"/>
        <end position="98"/>
    </location>
</feature>
<keyword evidence="2" id="KW-1133">Transmembrane helix</keyword>
<protein>
    <submittedName>
        <fullName evidence="3">Uncharacterized protein</fullName>
    </submittedName>
</protein>
<dbReference type="Proteomes" id="UP000290819">
    <property type="component" value="Unassembled WGS sequence"/>
</dbReference>
<feature type="transmembrane region" description="Helical" evidence="2">
    <location>
        <begin position="20"/>
        <end position="39"/>
    </location>
</feature>
<evidence type="ECO:0000256" key="1">
    <source>
        <dbReference type="SAM" id="MobiDB-lite"/>
    </source>
</evidence>
<dbReference type="AlphaFoldDB" id="A0A4Q1UMC6"/>
<gene>
    <name evidence="3" type="ORF">B5V03_34015</name>
</gene>
<keyword evidence="4" id="KW-1185">Reference proteome</keyword>
<feature type="compositionally biased region" description="Polar residues" evidence="1">
    <location>
        <begin position="89"/>
        <end position="98"/>
    </location>
</feature>
<evidence type="ECO:0000313" key="4">
    <source>
        <dbReference type="Proteomes" id="UP000290819"/>
    </source>
</evidence>
<sequence length="98" mass="10229">MDHSMATDRFANSMSSALRHPGVIALIVAGLTIAAMLIVDHGPWNRAKTQPAHVAMYATTGEAAHAAGAKVLPTEPKSPIEPERPGPKTSPTVNPVTP</sequence>
<dbReference type="EMBL" id="MZXW01000050">
    <property type="protein sequence ID" value="RXT36656.1"/>
    <property type="molecule type" value="Genomic_DNA"/>
</dbReference>
<accession>A0A4Q1UMC6</accession>
<evidence type="ECO:0000313" key="3">
    <source>
        <dbReference type="EMBL" id="RXT36656.1"/>
    </source>
</evidence>